<feature type="compositionally biased region" description="Acidic residues" evidence="1">
    <location>
        <begin position="34"/>
        <end position="46"/>
    </location>
</feature>
<feature type="compositionally biased region" description="Acidic residues" evidence="1">
    <location>
        <begin position="159"/>
        <end position="184"/>
    </location>
</feature>
<dbReference type="OrthoDB" id="129259at2759"/>
<feature type="region of interest" description="Disordered" evidence="1">
    <location>
        <begin position="1"/>
        <end position="77"/>
    </location>
</feature>
<evidence type="ECO:0000256" key="1">
    <source>
        <dbReference type="SAM" id="MobiDB-lite"/>
    </source>
</evidence>
<protein>
    <recommendedName>
        <fullName evidence="2">Retrotransposon gag domain-containing protein</fullName>
    </recommendedName>
</protein>
<sequence length="362" mass="40190">MQPSTRTAKKQLEDQTQASVPAPAGGLTPRRQEDPDEETKENESDDANNSSDERHDHGADDTQDAPPADSATSGIEDGAAMAPVAALTAALQQMATAMARIDARLNQLSTTAVSPAPTPTPGDTGAQTVTVESRRHQLHHGTPPPLAATARQVVYQPRDDDDDGDGSDDNDDESSDSSDDDDESDGSHDGGGRRVRRQPVTRPGDRGFHRNRRRAIRDLDLPTFLPTPQTSVTTWIARVDLALEGARLSGRGEWTSQELYYILGNKLQDSAARWWVQLDRKLRDRERTWTKLKASLLRRYGERPDKAMAEWRVGQRRMMPGETYADFAAALRDLCGNNRVRERVLLAQFYRSLDRTTRLLVK</sequence>
<dbReference type="InterPro" id="IPR005162">
    <property type="entry name" value="Retrotrans_gag_dom"/>
</dbReference>
<feature type="compositionally biased region" description="Basic and acidic residues" evidence="1">
    <location>
        <begin position="51"/>
        <end position="60"/>
    </location>
</feature>
<dbReference type="Proteomes" id="UP000435112">
    <property type="component" value="Unassembled WGS sequence"/>
</dbReference>
<name>A0A6A3HJQ6_9STRA</name>
<gene>
    <name evidence="3" type="ORF">PR002_g27517</name>
</gene>
<feature type="domain" description="Retrotransposon gag" evidence="2">
    <location>
        <begin position="266"/>
        <end position="354"/>
    </location>
</feature>
<proteinExistence type="predicted"/>
<dbReference type="Pfam" id="PF03732">
    <property type="entry name" value="Retrotrans_gag"/>
    <property type="match status" value="1"/>
</dbReference>
<feature type="region of interest" description="Disordered" evidence="1">
    <location>
        <begin position="157"/>
        <end position="213"/>
    </location>
</feature>
<dbReference type="EMBL" id="QXFU01004363">
    <property type="protein sequence ID" value="KAE8969172.1"/>
    <property type="molecule type" value="Genomic_DNA"/>
</dbReference>
<organism evidence="3 4">
    <name type="scientific">Phytophthora rubi</name>
    <dbReference type="NCBI Taxonomy" id="129364"/>
    <lineage>
        <taxon>Eukaryota</taxon>
        <taxon>Sar</taxon>
        <taxon>Stramenopiles</taxon>
        <taxon>Oomycota</taxon>
        <taxon>Peronosporomycetes</taxon>
        <taxon>Peronosporales</taxon>
        <taxon>Peronosporaceae</taxon>
        <taxon>Phytophthora</taxon>
    </lineage>
</organism>
<evidence type="ECO:0000313" key="4">
    <source>
        <dbReference type="Proteomes" id="UP000435112"/>
    </source>
</evidence>
<reference evidence="3 4" key="1">
    <citation type="submission" date="2018-09" db="EMBL/GenBank/DDBJ databases">
        <title>Genomic investigation of the strawberry pathogen Phytophthora fragariae indicates pathogenicity is determined by transcriptional variation in three key races.</title>
        <authorList>
            <person name="Adams T.M."/>
            <person name="Armitage A.D."/>
            <person name="Sobczyk M.K."/>
            <person name="Bates H.J."/>
            <person name="Dunwell J.M."/>
            <person name="Nellist C.F."/>
            <person name="Harrison R.J."/>
        </authorList>
    </citation>
    <scope>NUCLEOTIDE SEQUENCE [LARGE SCALE GENOMIC DNA]</scope>
    <source>
        <strain evidence="3 4">SCRP324</strain>
    </source>
</reference>
<dbReference type="AlphaFoldDB" id="A0A6A3HJQ6"/>
<evidence type="ECO:0000313" key="3">
    <source>
        <dbReference type="EMBL" id="KAE8969172.1"/>
    </source>
</evidence>
<accession>A0A6A3HJQ6</accession>
<comment type="caution">
    <text evidence="3">The sequence shown here is derived from an EMBL/GenBank/DDBJ whole genome shotgun (WGS) entry which is preliminary data.</text>
</comment>
<evidence type="ECO:0000259" key="2">
    <source>
        <dbReference type="Pfam" id="PF03732"/>
    </source>
</evidence>